<dbReference type="GO" id="GO:0005829">
    <property type="term" value="C:cytosol"/>
    <property type="evidence" value="ECO:0007669"/>
    <property type="project" value="TreeGrafter"/>
</dbReference>
<dbReference type="PANTHER" id="PTHR37486:SF1">
    <property type="entry name" value="STRINGENT STARVATION PROTEIN B"/>
    <property type="match status" value="1"/>
</dbReference>
<keyword evidence="2" id="KW-0645">Protease</keyword>
<feature type="region of interest" description="Disordered" evidence="1">
    <location>
        <begin position="107"/>
        <end position="149"/>
    </location>
</feature>
<evidence type="ECO:0000313" key="2">
    <source>
        <dbReference type="EMBL" id="THD09738.1"/>
    </source>
</evidence>
<dbReference type="Gene3D" id="2.30.30.220">
    <property type="entry name" value="SspB-like"/>
    <property type="match status" value="1"/>
</dbReference>
<dbReference type="STRING" id="993689.GCA_002077135_01328"/>
<dbReference type="PANTHER" id="PTHR37486">
    <property type="entry name" value="STRINGENT STARVATION PROTEIN B"/>
    <property type="match status" value="1"/>
</dbReference>
<dbReference type="EMBL" id="MWQO01000036">
    <property type="protein sequence ID" value="THD09738.1"/>
    <property type="molecule type" value="Genomic_DNA"/>
</dbReference>
<dbReference type="InterPro" id="IPR036760">
    <property type="entry name" value="SspB-like_sf"/>
</dbReference>
<dbReference type="GO" id="GO:0045732">
    <property type="term" value="P:positive regulation of protein catabolic process"/>
    <property type="evidence" value="ECO:0007669"/>
    <property type="project" value="TreeGrafter"/>
</dbReference>
<accession>A0A4S3KMT1</accession>
<dbReference type="GO" id="GO:0008233">
    <property type="term" value="F:peptidase activity"/>
    <property type="evidence" value="ECO:0007669"/>
    <property type="project" value="UniProtKB-KW"/>
</dbReference>
<comment type="caution">
    <text evidence="2">The sequence shown here is derived from an EMBL/GenBank/DDBJ whole genome shotgun (WGS) entry which is preliminary data.</text>
</comment>
<name>A0A4S3KMT1_9GAMM</name>
<sequence length="149" mass="15631">MSESEATMSSSRPYMLRALVEWINDNGLTPHLQVDAHAPGVRVPAFAVRGGKVTLNIALRAVAHLQMDNDAISFQARFGGVSHSVYVPMAAIEAIYARENGQGMVFPPEPQAGAAPALAPATADGAATPQAESATAAPPKKPPHLRVIK</sequence>
<gene>
    <name evidence="2" type="ORF">B1806_10440</name>
</gene>
<dbReference type="RefSeq" id="WP_081126625.1">
    <property type="nucleotide sequence ID" value="NZ_DAHXOC010000009.1"/>
</dbReference>
<reference evidence="2 3" key="1">
    <citation type="submission" date="2017-02" db="EMBL/GenBank/DDBJ databases">
        <title>Whole genome sequencing of Metallibacterium scheffleri DSM 24874 (T).</title>
        <authorList>
            <person name="Kumar S."/>
            <person name="Patil P."/>
            <person name="Patil P.B."/>
        </authorList>
    </citation>
    <scope>NUCLEOTIDE SEQUENCE [LARGE SCALE GENOMIC DNA]</scope>
    <source>
        <strain evidence="2 3">DSM 24874</strain>
    </source>
</reference>
<dbReference type="GO" id="GO:0006508">
    <property type="term" value="P:proteolysis"/>
    <property type="evidence" value="ECO:0007669"/>
    <property type="project" value="UniProtKB-KW"/>
</dbReference>
<dbReference type="SUPFAM" id="SSF101738">
    <property type="entry name" value="SspB-like"/>
    <property type="match status" value="1"/>
</dbReference>
<dbReference type="NCBIfam" id="NF008769">
    <property type="entry name" value="PRK11798.2-5"/>
    <property type="match status" value="1"/>
</dbReference>
<dbReference type="Proteomes" id="UP000307749">
    <property type="component" value="Unassembled WGS sequence"/>
</dbReference>
<keyword evidence="3" id="KW-1185">Reference proteome</keyword>
<organism evidence="2 3">
    <name type="scientific">Metallibacterium scheffleri</name>
    <dbReference type="NCBI Taxonomy" id="993689"/>
    <lineage>
        <taxon>Bacteria</taxon>
        <taxon>Pseudomonadati</taxon>
        <taxon>Pseudomonadota</taxon>
        <taxon>Gammaproteobacteria</taxon>
        <taxon>Lysobacterales</taxon>
        <taxon>Rhodanobacteraceae</taxon>
        <taxon>Metallibacterium</taxon>
    </lineage>
</organism>
<evidence type="ECO:0000256" key="1">
    <source>
        <dbReference type="SAM" id="MobiDB-lite"/>
    </source>
</evidence>
<proteinExistence type="predicted"/>
<dbReference type="PIRSF" id="PIRSF005276">
    <property type="entry name" value="SspB"/>
    <property type="match status" value="1"/>
</dbReference>
<dbReference type="GO" id="GO:0005840">
    <property type="term" value="C:ribosome"/>
    <property type="evidence" value="ECO:0007669"/>
    <property type="project" value="TreeGrafter"/>
</dbReference>
<protein>
    <submittedName>
        <fullName evidence="2">ClpXP protease specificity-enhancing factor</fullName>
    </submittedName>
</protein>
<dbReference type="InterPro" id="IPR007481">
    <property type="entry name" value="SspB"/>
</dbReference>
<dbReference type="Pfam" id="PF04386">
    <property type="entry name" value="SspB"/>
    <property type="match status" value="1"/>
</dbReference>
<dbReference type="AlphaFoldDB" id="A0A4S3KMT1"/>
<feature type="compositionally biased region" description="Low complexity" evidence="1">
    <location>
        <begin position="111"/>
        <end position="138"/>
    </location>
</feature>
<evidence type="ECO:0000313" key="3">
    <source>
        <dbReference type="Proteomes" id="UP000307749"/>
    </source>
</evidence>
<keyword evidence="2" id="KW-0378">Hydrolase</keyword>